<organism evidence="1 2">
    <name type="scientific">Pelagibaculum spongiae</name>
    <dbReference type="NCBI Taxonomy" id="2080658"/>
    <lineage>
        <taxon>Bacteria</taxon>
        <taxon>Pseudomonadati</taxon>
        <taxon>Pseudomonadota</taxon>
        <taxon>Gammaproteobacteria</taxon>
        <taxon>Oceanospirillales</taxon>
        <taxon>Pelagibaculum</taxon>
    </lineage>
</organism>
<accession>A0A2V1GU16</accession>
<sequence length="318" mass="36566">MAKKSIVLLLGLLLAVAVLVLTLIYMQRQQLPEAWLNDEKYLRHDQVALLIQRLRSGEYRDDSLLTPLKIEVLVSQLFTEIDRAVQDKMLKEHLFLASQLLRETQLAAFKYRKLSSLKLSPESLDKFILNYKLWIKLSVKEGGLTELQRQMMLDFLMPLSLLSEDVVLSDQNLQKIYKALEKQKLENSKMRAEVLKVLWLARQSPGFSRSQDYIYDLSDILETQGDLIRSINHHDTTVVILSLGLIKRLQPKNAIHGLRYHLIHSTNEQIKIAVLEAIGEYGVVARPYSSQLKSVLRLSKSDQIKNKIKAVLKQINGL</sequence>
<dbReference type="Proteomes" id="UP000244906">
    <property type="component" value="Unassembled WGS sequence"/>
</dbReference>
<gene>
    <name evidence="1" type="ORF">DC094_15975</name>
</gene>
<dbReference type="EMBL" id="QDDL01000007">
    <property type="protein sequence ID" value="PVZ66761.1"/>
    <property type="molecule type" value="Genomic_DNA"/>
</dbReference>
<evidence type="ECO:0000313" key="1">
    <source>
        <dbReference type="EMBL" id="PVZ66761.1"/>
    </source>
</evidence>
<evidence type="ECO:0000313" key="2">
    <source>
        <dbReference type="Proteomes" id="UP000244906"/>
    </source>
</evidence>
<reference evidence="1 2" key="1">
    <citation type="submission" date="2018-04" db="EMBL/GenBank/DDBJ databases">
        <title>Thalassorhabdus spongiae gen. nov., sp. nov., isolated from a marine sponge in South-West Iceland.</title>
        <authorList>
            <person name="Knobloch S."/>
            <person name="Daussin A."/>
            <person name="Johannsson R."/>
            <person name="Marteinsson V.T."/>
        </authorList>
    </citation>
    <scope>NUCLEOTIDE SEQUENCE [LARGE SCALE GENOMIC DNA]</scope>
    <source>
        <strain evidence="1 2">Hp12</strain>
    </source>
</reference>
<keyword evidence="2" id="KW-1185">Reference proteome</keyword>
<dbReference type="RefSeq" id="WP_116688125.1">
    <property type="nucleotide sequence ID" value="NZ_CAWNYD010000007.1"/>
</dbReference>
<comment type="caution">
    <text evidence="1">The sequence shown here is derived from an EMBL/GenBank/DDBJ whole genome shotgun (WGS) entry which is preliminary data.</text>
</comment>
<name>A0A2V1GU16_9GAMM</name>
<dbReference type="AlphaFoldDB" id="A0A2V1GU16"/>
<protein>
    <submittedName>
        <fullName evidence="1">Uncharacterized protein</fullName>
    </submittedName>
</protein>
<proteinExistence type="predicted"/>